<dbReference type="GeneID" id="75914769"/>
<name>A0AAD5HE68_UMBRA</name>
<organism evidence="1 2">
    <name type="scientific">Umbelopsis ramanniana AG</name>
    <dbReference type="NCBI Taxonomy" id="1314678"/>
    <lineage>
        <taxon>Eukaryota</taxon>
        <taxon>Fungi</taxon>
        <taxon>Fungi incertae sedis</taxon>
        <taxon>Mucoromycota</taxon>
        <taxon>Mucoromycotina</taxon>
        <taxon>Umbelopsidomycetes</taxon>
        <taxon>Umbelopsidales</taxon>
        <taxon>Umbelopsidaceae</taxon>
        <taxon>Umbelopsis</taxon>
    </lineage>
</organism>
<protein>
    <submittedName>
        <fullName evidence="1">Uncharacterized protein</fullName>
    </submittedName>
</protein>
<proteinExistence type="predicted"/>
<evidence type="ECO:0000313" key="2">
    <source>
        <dbReference type="Proteomes" id="UP001206595"/>
    </source>
</evidence>
<gene>
    <name evidence="1" type="ORF">K450DRAFT_243456</name>
</gene>
<evidence type="ECO:0000313" key="1">
    <source>
        <dbReference type="EMBL" id="KAI8579241.1"/>
    </source>
</evidence>
<keyword evidence="2" id="KW-1185">Reference proteome</keyword>
<dbReference type="RefSeq" id="XP_051444245.1">
    <property type="nucleotide sequence ID" value="XM_051589424.1"/>
</dbReference>
<dbReference type="EMBL" id="MU620922">
    <property type="protein sequence ID" value="KAI8579241.1"/>
    <property type="molecule type" value="Genomic_DNA"/>
</dbReference>
<dbReference type="Proteomes" id="UP001206595">
    <property type="component" value="Unassembled WGS sequence"/>
</dbReference>
<reference evidence="1" key="2">
    <citation type="journal article" date="2022" name="Proc. Natl. Acad. Sci. U.S.A.">
        <title>Diploid-dominant life cycles characterize the early evolution of Fungi.</title>
        <authorList>
            <person name="Amses K.R."/>
            <person name="Simmons D.R."/>
            <person name="Longcore J.E."/>
            <person name="Mondo S.J."/>
            <person name="Seto K."/>
            <person name="Jeronimo G.H."/>
            <person name="Bonds A.E."/>
            <person name="Quandt C.A."/>
            <person name="Davis W.J."/>
            <person name="Chang Y."/>
            <person name="Federici B.A."/>
            <person name="Kuo A."/>
            <person name="LaButti K."/>
            <person name="Pangilinan J."/>
            <person name="Andreopoulos W."/>
            <person name="Tritt A."/>
            <person name="Riley R."/>
            <person name="Hundley H."/>
            <person name="Johnson J."/>
            <person name="Lipzen A."/>
            <person name="Barry K."/>
            <person name="Lang B.F."/>
            <person name="Cuomo C.A."/>
            <person name="Buchler N.E."/>
            <person name="Grigoriev I.V."/>
            <person name="Spatafora J.W."/>
            <person name="Stajich J.E."/>
            <person name="James T.Y."/>
        </authorList>
    </citation>
    <scope>NUCLEOTIDE SEQUENCE</scope>
    <source>
        <strain evidence="1">AG</strain>
    </source>
</reference>
<comment type="caution">
    <text evidence="1">The sequence shown here is derived from an EMBL/GenBank/DDBJ whole genome shotgun (WGS) entry which is preliminary data.</text>
</comment>
<sequence length="152" mass="17416">MVSGVFFFPLIPERFHSPIRRQNDSTADSKSPNCIYLLSNWRLREYFLFLFTPKCSIINITPAGHTMKLVEILSLMTRNSLSIFQNLFPLFTTARCTISMTKTLPLPGWQPLLLLALCLLKMKTATMWLLKQVVLPYPSAETRTPASHIRVV</sequence>
<reference evidence="1" key="1">
    <citation type="submission" date="2021-06" db="EMBL/GenBank/DDBJ databases">
        <authorList>
            <consortium name="DOE Joint Genome Institute"/>
            <person name="Mondo S.J."/>
            <person name="Amses K.R."/>
            <person name="Simmons D.R."/>
            <person name="Longcore J.E."/>
            <person name="Seto K."/>
            <person name="Alves G.H."/>
            <person name="Bonds A.E."/>
            <person name="Quandt C.A."/>
            <person name="Davis W.J."/>
            <person name="Chang Y."/>
            <person name="Letcher P.M."/>
            <person name="Powell M.J."/>
            <person name="Kuo A."/>
            <person name="Labutti K."/>
            <person name="Pangilinan J."/>
            <person name="Andreopoulos W."/>
            <person name="Tritt A."/>
            <person name="Riley R."/>
            <person name="Hundley H."/>
            <person name="Johnson J."/>
            <person name="Lipzen A."/>
            <person name="Barry K."/>
            <person name="Berbee M.L."/>
            <person name="Buchler N.E."/>
            <person name="Grigoriev I.V."/>
            <person name="Spatafora J.W."/>
            <person name="Stajich J.E."/>
            <person name="James T.Y."/>
        </authorList>
    </citation>
    <scope>NUCLEOTIDE SEQUENCE</scope>
    <source>
        <strain evidence="1">AG</strain>
    </source>
</reference>
<accession>A0AAD5HE68</accession>
<dbReference type="AlphaFoldDB" id="A0AAD5HE68"/>